<evidence type="ECO:0000313" key="1">
    <source>
        <dbReference type="EMBL" id="XBH07620.1"/>
    </source>
</evidence>
<gene>
    <name evidence="1" type="ORF">V5E97_16760</name>
</gene>
<dbReference type="EMBL" id="CP155447">
    <property type="protein sequence ID" value="XBH07620.1"/>
    <property type="molecule type" value="Genomic_DNA"/>
</dbReference>
<dbReference type="Gene3D" id="3.20.20.80">
    <property type="entry name" value="Glycosidases"/>
    <property type="match status" value="1"/>
</dbReference>
<dbReference type="InterPro" id="IPR017853">
    <property type="entry name" value="GH"/>
</dbReference>
<dbReference type="AlphaFoldDB" id="A0AAU7CR98"/>
<name>A0AAU7CR98_9BACT</name>
<sequence>MFHIIVLAGLLMAQPEETASVGHWENGPPSGPNDFPIAVWLQDPKYAGRYKQAGINLYVGLWRGPTEAQLAALKDAGMSVICSQNKVGLAHKKDKTIVGWMHGDEPDNAQLITDPESGRRSYGGPVPPSRILEDYERLRATDPSRPILLNLGQGVANDDWKGRGRGARLDDYLTYVKGGDIVSFDVYPVAGLDRPDGADYLWYVAKGIDRLLKWSEGRRIVWNCIESSRISNEKAKITPHQVRAEVWMALVHGSRGLIYFVHQFKPSFNDHALLDDPELLTAVTAINRQILELAPALNRPTIEDGALVVSSNEQVPIDVMVKRHSGSTYVFAVGMRNAQTRGSFTVRDLPAQAEAEVLGEDRHLTLKDGRFEDEFQPYDVHLYKIRSQGPDQSTPVP</sequence>
<dbReference type="SUPFAM" id="SSF51445">
    <property type="entry name" value="(Trans)glycosidases"/>
    <property type="match status" value="1"/>
</dbReference>
<evidence type="ECO:0008006" key="2">
    <source>
        <dbReference type="Google" id="ProtNLM"/>
    </source>
</evidence>
<organism evidence="1">
    <name type="scientific">Singulisphaera sp. Ch08</name>
    <dbReference type="NCBI Taxonomy" id="3120278"/>
    <lineage>
        <taxon>Bacteria</taxon>
        <taxon>Pseudomonadati</taxon>
        <taxon>Planctomycetota</taxon>
        <taxon>Planctomycetia</taxon>
        <taxon>Isosphaerales</taxon>
        <taxon>Isosphaeraceae</taxon>
        <taxon>Singulisphaera</taxon>
    </lineage>
</organism>
<accession>A0AAU7CR98</accession>
<reference evidence="1" key="1">
    <citation type="submission" date="2024-05" db="EMBL/GenBank/DDBJ databases">
        <title>Planctomycetes of the genus Singulisphaera possess chitinolytic capabilities.</title>
        <authorList>
            <person name="Ivanova A."/>
        </authorList>
    </citation>
    <scope>NUCLEOTIDE SEQUENCE</scope>
    <source>
        <strain evidence="1">Ch08T</strain>
    </source>
</reference>
<dbReference type="RefSeq" id="WP_406700459.1">
    <property type="nucleotide sequence ID" value="NZ_CP155447.1"/>
</dbReference>
<proteinExistence type="predicted"/>
<protein>
    <recommendedName>
        <fullName evidence="2">Glycoside hydrolase family 42 N-terminal domain-containing protein</fullName>
    </recommendedName>
</protein>